<evidence type="ECO:0000313" key="3">
    <source>
        <dbReference type="Proteomes" id="UP000266273"/>
    </source>
</evidence>
<dbReference type="RefSeq" id="WP_280985242.1">
    <property type="nucleotide sequence ID" value="NZ_QXDF01000001.1"/>
</dbReference>
<proteinExistence type="predicted"/>
<organism evidence="2 3">
    <name type="scientific">Dichotomicrobium thermohalophilum</name>
    <dbReference type="NCBI Taxonomy" id="933063"/>
    <lineage>
        <taxon>Bacteria</taxon>
        <taxon>Pseudomonadati</taxon>
        <taxon>Pseudomonadota</taxon>
        <taxon>Alphaproteobacteria</taxon>
        <taxon>Hyphomicrobiales</taxon>
        <taxon>Hyphomicrobiaceae</taxon>
        <taxon>Dichotomicrobium</taxon>
    </lineage>
</organism>
<protein>
    <submittedName>
        <fullName evidence="2">Uncharacterized protein</fullName>
    </submittedName>
</protein>
<comment type="caution">
    <text evidence="2">The sequence shown here is derived from an EMBL/GenBank/DDBJ whole genome shotgun (WGS) entry which is preliminary data.</text>
</comment>
<reference evidence="2 3" key="1">
    <citation type="submission" date="2018-08" db="EMBL/GenBank/DDBJ databases">
        <title>Genomic Encyclopedia of Archaeal and Bacterial Type Strains, Phase II (KMG-II): from individual species to whole genera.</title>
        <authorList>
            <person name="Goeker M."/>
        </authorList>
    </citation>
    <scope>NUCLEOTIDE SEQUENCE [LARGE SCALE GENOMIC DNA]</scope>
    <source>
        <strain evidence="2 3">DSM 5002</strain>
    </source>
</reference>
<feature type="signal peptide" evidence="1">
    <location>
        <begin position="1"/>
        <end position="22"/>
    </location>
</feature>
<dbReference type="EMBL" id="QXDF01000001">
    <property type="protein sequence ID" value="RIA55302.1"/>
    <property type="molecule type" value="Genomic_DNA"/>
</dbReference>
<keyword evidence="1" id="KW-0732">Signal</keyword>
<feature type="chain" id="PRO_5017467027" evidence="1">
    <location>
        <begin position="23"/>
        <end position="41"/>
    </location>
</feature>
<name>A0A397Q2C4_9HYPH</name>
<gene>
    <name evidence="2" type="ORF">BXY53_0363</name>
</gene>
<dbReference type="Proteomes" id="UP000266273">
    <property type="component" value="Unassembled WGS sequence"/>
</dbReference>
<dbReference type="AlphaFoldDB" id="A0A397Q2C4"/>
<evidence type="ECO:0000256" key="1">
    <source>
        <dbReference type="SAM" id="SignalP"/>
    </source>
</evidence>
<accession>A0A397Q2C4</accession>
<evidence type="ECO:0000313" key="2">
    <source>
        <dbReference type="EMBL" id="RIA55302.1"/>
    </source>
</evidence>
<sequence>MKTLVTVLSAIALLGTVSAASAAPNAEEFGSLAWWEQQNKN</sequence>
<keyword evidence="3" id="KW-1185">Reference proteome</keyword>